<evidence type="ECO:0000313" key="8">
    <source>
        <dbReference type="EMBL" id="RZC64610.1"/>
    </source>
</evidence>
<comment type="similarity">
    <text evidence="2">Belongs to the FLZ family.</text>
</comment>
<comment type="subcellular location">
    <subcellularLocation>
        <location evidence="1">Cytoplasm</location>
    </subcellularLocation>
</comment>
<dbReference type="InterPro" id="IPR007650">
    <property type="entry name" value="Zf-FLZ_dom"/>
</dbReference>
<feature type="compositionally biased region" description="Polar residues" evidence="6">
    <location>
        <begin position="122"/>
        <end position="153"/>
    </location>
</feature>
<organism evidence="8 9">
    <name type="scientific">Papaver somniferum</name>
    <name type="common">Opium poppy</name>
    <dbReference type="NCBI Taxonomy" id="3469"/>
    <lineage>
        <taxon>Eukaryota</taxon>
        <taxon>Viridiplantae</taxon>
        <taxon>Streptophyta</taxon>
        <taxon>Embryophyta</taxon>
        <taxon>Tracheophyta</taxon>
        <taxon>Spermatophyta</taxon>
        <taxon>Magnoliopsida</taxon>
        <taxon>Ranunculales</taxon>
        <taxon>Papaveraceae</taxon>
        <taxon>Papaveroideae</taxon>
        <taxon>Papaver</taxon>
    </lineage>
</organism>
<name>A0A4Y7JX40_PAPSO</name>
<dbReference type="EMBL" id="CM010720">
    <property type="protein sequence ID" value="RZC64610.1"/>
    <property type="molecule type" value="Genomic_DNA"/>
</dbReference>
<dbReference type="GO" id="GO:0005737">
    <property type="term" value="C:cytoplasm"/>
    <property type="evidence" value="ECO:0007669"/>
    <property type="project" value="UniProtKB-SubCell"/>
</dbReference>
<evidence type="ECO:0000256" key="3">
    <source>
        <dbReference type="ARBA" id="ARBA00022490"/>
    </source>
</evidence>
<evidence type="ECO:0000256" key="5">
    <source>
        <dbReference type="PROSITE-ProRule" id="PRU01131"/>
    </source>
</evidence>
<dbReference type="PANTHER" id="PTHR33059">
    <property type="entry name" value="FCS-LIKE ZINC FINGER 5"/>
    <property type="match status" value="1"/>
</dbReference>
<reference evidence="8 9" key="1">
    <citation type="journal article" date="2018" name="Science">
        <title>The opium poppy genome and morphinan production.</title>
        <authorList>
            <person name="Guo L."/>
            <person name="Winzer T."/>
            <person name="Yang X."/>
            <person name="Li Y."/>
            <person name="Ning Z."/>
            <person name="He Z."/>
            <person name="Teodor R."/>
            <person name="Lu Y."/>
            <person name="Bowser T.A."/>
            <person name="Graham I.A."/>
            <person name="Ye K."/>
        </authorList>
    </citation>
    <scope>NUCLEOTIDE SEQUENCE [LARGE SCALE GENOMIC DNA]</scope>
    <source>
        <strain evidence="9">cv. HN1</strain>
        <tissue evidence="8">Leaves</tissue>
    </source>
</reference>
<evidence type="ECO:0000256" key="4">
    <source>
        <dbReference type="ARBA" id="ARBA00022723"/>
    </source>
</evidence>
<dbReference type="AlphaFoldDB" id="A0A4Y7JX40"/>
<keyword evidence="4" id="KW-0479">Metal-binding</keyword>
<feature type="region of interest" description="Disordered" evidence="6">
    <location>
        <begin position="115"/>
        <end position="153"/>
    </location>
</feature>
<gene>
    <name evidence="8" type="ORF">C5167_008301</name>
</gene>
<dbReference type="OMA" id="SLECRQH"/>
<dbReference type="PROSITE" id="PS51795">
    <property type="entry name" value="ZF_FLZ"/>
    <property type="match status" value="1"/>
</dbReference>
<dbReference type="Proteomes" id="UP000316621">
    <property type="component" value="Chromosome 6"/>
</dbReference>
<proteinExistence type="inferred from homology"/>
<protein>
    <recommendedName>
        <fullName evidence="7">FLZ-type domain-containing protein</fullName>
    </recommendedName>
</protein>
<dbReference type="OrthoDB" id="1925036at2759"/>
<evidence type="ECO:0000256" key="6">
    <source>
        <dbReference type="SAM" id="MobiDB-lite"/>
    </source>
</evidence>
<dbReference type="Pfam" id="PF04570">
    <property type="entry name" value="zf-FLZ"/>
    <property type="match status" value="1"/>
</dbReference>
<evidence type="ECO:0000256" key="1">
    <source>
        <dbReference type="ARBA" id="ARBA00004496"/>
    </source>
</evidence>
<dbReference type="PANTHER" id="PTHR33059:SF4">
    <property type="entry name" value="FCS-LIKE ZINC FINGER 5"/>
    <property type="match status" value="1"/>
</dbReference>
<dbReference type="GO" id="GO:0046872">
    <property type="term" value="F:metal ion binding"/>
    <property type="evidence" value="ECO:0007669"/>
    <property type="project" value="UniProtKB-KW"/>
</dbReference>
<dbReference type="Gramene" id="RZC64610">
    <property type="protein sequence ID" value="RZC64610"/>
    <property type="gene ID" value="C5167_008301"/>
</dbReference>
<accession>A0A4Y7JX40</accession>
<keyword evidence="3" id="KW-0963">Cytoplasm</keyword>
<keyword evidence="9" id="KW-1185">Reference proteome</keyword>
<evidence type="ECO:0000256" key="2">
    <source>
        <dbReference type="ARBA" id="ARBA00009374"/>
    </source>
</evidence>
<evidence type="ECO:0000259" key="7">
    <source>
        <dbReference type="PROSITE" id="PS51795"/>
    </source>
</evidence>
<sequence>MMLGKRPRVPPVFRRTTSITEFTIDLLDVEPINGDDTNNNNNYLTVDQRVLSTISPRNYTNLRSPLSNSSAQTSHFLRACGLCNRRLAPGRDIYMYRGDTAFCSSECRHQQIIEDEAKEKSSSSPFRPTTNRESSTITVGSTGCNQSGPVAAA</sequence>
<feature type="zinc finger region" description="FLZ-type" evidence="5">
    <location>
        <begin position="75"/>
        <end position="119"/>
    </location>
</feature>
<evidence type="ECO:0000313" key="9">
    <source>
        <dbReference type="Proteomes" id="UP000316621"/>
    </source>
</evidence>
<feature type="domain" description="FLZ-type" evidence="7">
    <location>
        <begin position="75"/>
        <end position="119"/>
    </location>
</feature>